<dbReference type="GeneID" id="30149028"/>
<dbReference type="STRING" id="984486.A0A1E3QTJ8"/>
<dbReference type="OrthoDB" id="2125396at2759"/>
<name>A0A1E3QTJ8_9ASCO</name>
<proteinExistence type="predicted"/>
<dbReference type="RefSeq" id="XP_018986298.1">
    <property type="nucleotide sequence ID" value="XM_019131175.1"/>
</dbReference>
<dbReference type="SUPFAM" id="SSF52047">
    <property type="entry name" value="RNI-like"/>
    <property type="match status" value="1"/>
</dbReference>
<organism evidence="1 2">
    <name type="scientific">Babjeviella inositovora NRRL Y-12698</name>
    <dbReference type="NCBI Taxonomy" id="984486"/>
    <lineage>
        <taxon>Eukaryota</taxon>
        <taxon>Fungi</taxon>
        <taxon>Dikarya</taxon>
        <taxon>Ascomycota</taxon>
        <taxon>Saccharomycotina</taxon>
        <taxon>Pichiomycetes</taxon>
        <taxon>Serinales incertae sedis</taxon>
        <taxon>Babjeviella</taxon>
    </lineage>
</organism>
<dbReference type="Proteomes" id="UP000094336">
    <property type="component" value="Unassembled WGS sequence"/>
</dbReference>
<evidence type="ECO:0000313" key="1">
    <source>
        <dbReference type="EMBL" id="ODQ80970.1"/>
    </source>
</evidence>
<evidence type="ECO:0008006" key="3">
    <source>
        <dbReference type="Google" id="ProtNLM"/>
    </source>
</evidence>
<sequence length="464" mass="53417">MSHAVLIRHWLEIVAFHSNKQRPKKFRPLYKRYVYGSNSNKTYSSGDEDEAEAPKPFANNVPIVRSIYVLTDAFFTGRVWPKSKFEKVDVLRCAIHGRNTDYEMVEEEVYEEVTDESHLLKLPVELIQYILEILAATKLSPRFLRLNKMFYQICMPLIYERPDISSHNFFKFVEAITNNKKLGGNVKVLDMRQIQQSSKNSFVSRLLRRCSSSLQSFTAPQTSFGYAPLVSLRHCHDLKVLDLRLVSETVDLKELFDAIKSAKHLTHLSFPRSSVQCNDYENLWPPNLWYLRLSGGISDDFLYNSEFPGTIRKLEFSHCPYVTKSSIYHLLHKLGGKLTSLVIQYPMPGLGGSDMDMIFKYCPNLLSLEITVDYVSKDLFEDYCLPLLRYPRPLKNIYIESSGMIGQGDKLHPDDLTLALIDDKLPCLLNVKINVKLGWNPESDDMEDLVGVLEERGGGVYMLW</sequence>
<evidence type="ECO:0000313" key="2">
    <source>
        <dbReference type="Proteomes" id="UP000094336"/>
    </source>
</evidence>
<dbReference type="AlphaFoldDB" id="A0A1E3QTJ8"/>
<protein>
    <recommendedName>
        <fullName evidence="3">F-box domain-containing protein</fullName>
    </recommendedName>
</protein>
<dbReference type="Gene3D" id="3.80.10.10">
    <property type="entry name" value="Ribonuclease Inhibitor"/>
    <property type="match status" value="1"/>
</dbReference>
<keyword evidence="2" id="KW-1185">Reference proteome</keyword>
<dbReference type="EMBL" id="KV454428">
    <property type="protein sequence ID" value="ODQ80970.1"/>
    <property type="molecule type" value="Genomic_DNA"/>
</dbReference>
<reference evidence="2" key="1">
    <citation type="submission" date="2016-05" db="EMBL/GenBank/DDBJ databases">
        <title>Comparative genomics of biotechnologically important yeasts.</title>
        <authorList>
            <consortium name="DOE Joint Genome Institute"/>
            <person name="Riley R."/>
            <person name="Haridas S."/>
            <person name="Wolfe K.H."/>
            <person name="Lopes M.R."/>
            <person name="Hittinger C.T."/>
            <person name="Goker M."/>
            <person name="Salamov A."/>
            <person name="Wisecaver J."/>
            <person name="Long T.M."/>
            <person name="Aerts A.L."/>
            <person name="Barry K."/>
            <person name="Choi C."/>
            <person name="Clum A."/>
            <person name="Coughlan A.Y."/>
            <person name="Deshpande S."/>
            <person name="Douglass A.P."/>
            <person name="Hanson S.J."/>
            <person name="Klenk H.-P."/>
            <person name="Labutti K."/>
            <person name="Lapidus A."/>
            <person name="Lindquist E."/>
            <person name="Lipzen A."/>
            <person name="Meier-Kolthoff J.P."/>
            <person name="Ohm R.A."/>
            <person name="Otillar R.P."/>
            <person name="Pangilinan J."/>
            <person name="Peng Y."/>
            <person name="Rokas A."/>
            <person name="Rosa C.A."/>
            <person name="Scheuner C."/>
            <person name="Sibirny A.A."/>
            <person name="Slot J.C."/>
            <person name="Stielow J.B."/>
            <person name="Sun H."/>
            <person name="Kurtzman C.P."/>
            <person name="Blackwell M."/>
            <person name="Grigoriev I.V."/>
            <person name="Jeffries T.W."/>
        </authorList>
    </citation>
    <scope>NUCLEOTIDE SEQUENCE [LARGE SCALE GENOMIC DNA]</scope>
    <source>
        <strain evidence="2">NRRL Y-12698</strain>
    </source>
</reference>
<gene>
    <name evidence="1" type="ORF">BABINDRAFT_182972</name>
</gene>
<accession>A0A1E3QTJ8</accession>
<dbReference type="InterPro" id="IPR032675">
    <property type="entry name" value="LRR_dom_sf"/>
</dbReference>